<keyword evidence="3" id="KW-1185">Reference proteome</keyword>
<evidence type="ECO:0000313" key="2">
    <source>
        <dbReference type="EMBL" id="QKS70404.1"/>
    </source>
</evidence>
<dbReference type="Proteomes" id="UP000318138">
    <property type="component" value="Chromosome"/>
</dbReference>
<feature type="transmembrane region" description="Helical" evidence="1">
    <location>
        <begin position="52"/>
        <end position="74"/>
    </location>
</feature>
<accession>A0A859FCU8</accession>
<reference evidence="3" key="1">
    <citation type="submission" date="2019-07" db="EMBL/GenBank/DDBJ databases">
        <title>Bacillus alkalisoli sp. nov. isolated from saline soil.</title>
        <authorList>
            <person name="Sun J.-Q."/>
            <person name="Xu L."/>
        </authorList>
    </citation>
    <scope>NUCLEOTIDE SEQUENCE [LARGE SCALE GENOMIC DNA]</scope>
    <source>
        <strain evidence="3">M4U3P1</strain>
    </source>
</reference>
<keyword evidence="1" id="KW-0472">Membrane</keyword>
<gene>
    <name evidence="2" type="ORF">FLK61_27000</name>
</gene>
<protein>
    <submittedName>
        <fullName evidence="2">Uncharacterized protein</fullName>
    </submittedName>
</protein>
<dbReference type="KEGG" id="psua:FLK61_27000"/>
<dbReference type="RefSeq" id="WP_176008443.1">
    <property type="nucleotide sequence ID" value="NZ_CP041372.2"/>
</dbReference>
<name>A0A859FCU8_9BACI</name>
<keyword evidence="1" id="KW-0812">Transmembrane</keyword>
<organism evidence="2 3">
    <name type="scientific">Paenalkalicoccus suaedae</name>
    <dbReference type="NCBI Taxonomy" id="2592382"/>
    <lineage>
        <taxon>Bacteria</taxon>
        <taxon>Bacillati</taxon>
        <taxon>Bacillota</taxon>
        <taxon>Bacilli</taxon>
        <taxon>Bacillales</taxon>
        <taxon>Bacillaceae</taxon>
        <taxon>Paenalkalicoccus</taxon>
    </lineage>
</organism>
<feature type="transmembrane region" description="Helical" evidence="1">
    <location>
        <begin position="6"/>
        <end position="22"/>
    </location>
</feature>
<evidence type="ECO:0000313" key="3">
    <source>
        <dbReference type="Proteomes" id="UP000318138"/>
    </source>
</evidence>
<dbReference type="AlphaFoldDB" id="A0A859FCU8"/>
<keyword evidence="1" id="KW-1133">Transmembrane helix</keyword>
<proteinExistence type="predicted"/>
<evidence type="ECO:0000256" key="1">
    <source>
        <dbReference type="SAM" id="Phobius"/>
    </source>
</evidence>
<sequence>MELLLPITLTFIVGGFIILISRKKAMETKLASIQGDTVNAQSTAKTNSIIRWIMLTVAWGIISMFLVVYLFHYYSG</sequence>
<dbReference type="EMBL" id="CP041372">
    <property type="protein sequence ID" value="QKS70404.1"/>
    <property type="molecule type" value="Genomic_DNA"/>
</dbReference>